<reference evidence="2 3" key="1">
    <citation type="submission" date="2023-02" db="EMBL/GenBank/DDBJ databases">
        <title>Streptomyces sp. SCA4-21 with antifungal activity against Fusarium oxysporum f. sp. cubense, Streptomyces sp. SCA2-17 with antifungal activity against Fusarium oxysporum f. sp. cubense.</title>
        <authorList>
            <person name="Qi D."/>
        </authorList>
    </citation>
    <scope>NUCLEOTIDE SEQUENCE [LARGE SCALE GENOMIC DNA]</scope>
    <source>
        <strain evidence="2 3">SCA4-21</strain>
    </source>
</reference>
<feature type="region of interest" description="Disordered" evidence="1">
    <location>
        <begin position="161"/>
        <end position="188"/>
    </location>
</feature>
<keyword evidence="3" id="KW-1185">Reference proteome</keyword>
<organism evidence="2 3">
    <name type="scientific">Streptomyces luomodiensis</name>
    <dbReference type="NCBI Taxonomy" id="3026192"/>
    <lineage>
        <taxon>Bacteria</taxon>
        <taxon>Bacillati</taxon>
        <taxon>Actinomycetota</taxon>
        <taxon>Actinomycetes</taxon>
        <taxon>Kitasatosporales</taxon>
        <taxon>Streptomycetaceae</taxon>
        <taxon>Streptomyces</taxon>
    </lineage>
</organism>
<evidence type="ECO:0000313" key="3">
    <source>
        <dbReference type="Proteomes" id="UP001305606"/>
    </source>
</evidence>
<proteinExistence type="predicted"/>
<feature type="compositionally biased region" description="Acidic residues" evidence="1">
    <location>
        <begin position="173"/>
        <end position="188"/>
    </location>
</feature>
<protein>
    <submittedName>
        <fullName evidence="2">Uncharacterized protein</fullName>
    </submittedName>
</protein>
<evidence type="ECO:0000256" key="1">
    <source>
        <dbReference type="SAM" id="MobiDB-lite"/>
    </source>
</evidence>
<dbReference type="Proteomes" id="UP001305606">
    <property type="component" value="Chromosome"/>
</dbReference>
<gene>
    <name evidence="2" type="ORF">PS467_35040</name>
</gene>
<name>A0ABY9V5K1_9ACTN</name>
<evidence type="ECO:0000313" key="2">
    <source>
        <dbReference type="EMBL" id="WNF00162.1"/>
    </source>
</evidence>
<accession>A0ABY9V5K1</accession>
<dbReference type="RefSeq" id="WP_311038574.1">
    <property type="nucleotide sequence ID" value="NZ_CP117522.1"/>
</dbReference>
<sequence>MNTAGTPDRAPSGQRLREVVGAVIAEVAPEELPVVAGLSRFDDDTVVARLTSRRRGREPLGFGLEEMVCLATPVVWVALDESVRKVIGRTVDGVPARVGRRLGRVFRRPSDPLVVPALTPEQVAEVRRRILELSARSGLEPERAEVLADRVAARLLLPVQADGTDGAGRTDDGAEGGEDDTDEQGTRA</sequence>
<dbReference type="EMBL" id="CP117522">
    <property type="protein sequence ID" value="WNF00162.1"/>
    <property type="molecule type" value="Genomic_DNA"/>
</dbReference>